<name>A0ABW4UZZ6_9MICO</name>
<proteinExistence type="predicted"/>
<evidence type="ECO:0000313" key="2">
    <source>
        <dbReference type="Proteomes" id="UP001597338"/>
    </source>
</evidence>
<comment type="caution">
    <text evidence="1">The sequence shown here is derived from an EMBL/GenBank/DDBJ whole genome shotgun (WGS) entry which is preliminary data.</text>
</comment>
<dbReference type="RefSeq" id="WP_377196081.1">
    <property type="nucleotide sequence ID" value="NZ_JBHUHF010000001.1"/>
</dbReference>
<protein>
    <submittedName>
        <fullName evidence="1">Uncharacterized protein</fullName>
    </submittedName>
</protein>
<gene>
    <name evidence="1" type="ORF">ACFSL2_01125</name>
</gene>
<accession>A0ABW4UZZ6</accession>
<reference evidence="2" key="1">
    <citation type="journal article" date="2019" name="Int. J. Syst. Evol. Microbiol.">
        <title>The Global Catalogue of Microorganisms (GCM) 10K type strain sequencing project: providing services to taxonomists for standard genome sequencing and annotation.</title>
        <authorList>
            <consortium name="The Broad Institute Genomics Platform"/>
            <consortium name="The Broad Institute Genome Sequencing Center for Infectious Disease"/>
            <person name="Wu L."/>
            <person name="Ma J."/>
        </authorList>
    </citation>
    <scope>NUCLEOTIDE SEQUENCE [LARGE SCALE GENOMIC DNA]</scope>
    <source>
        <strain evidence="2">CCM 7043</strain>
    </source>
</reference>
<keyword evidence="2" id="KW-1185">Reference proteome</keyword>
<evidence type="ECO:0000313" key="1">
    <source>
        <dbReference type="EMBL" id="MFD2024106.1"/>
    </source>
</evidence>
<dbReference type="Proteomes" id="UP001597338">
    <property type="component" value="Unassembled WGS sequence"/>
</dbReference>
<dbReference type="EMBL" id="JBHUHF010000001">
    <property type="protein sequence ID" value="MFD2024106.1"/>
    <property type="molecule type" value="Genomic_DNA"/>
</dbReference>
<sequence length="179" mass="20399">MSQQTPQPSAAYARRTYYILEPHSHCAGPQTGYIPIETIVERVHGKPYSSLRGCQRDQESLPNDSVKLYELESDDDYEQALHDFDRTEIYLGYDRARQESVTKAGMTALDYWLSISVSDDPAKVTAQPNPPETADLEGAVFEAYFYADLAFTPSLEGVLADLIRRGELPRGNYIFRHWW</sequence>
<organism evidence="1 2">
    <name type="scientific">Promicromonospora aerolata</name>
    <dbReference type="NCBI Taxonomy" id="195749"/>
    <lineage>
        <taxon>Bacteria</taxon>
        <taxon>Bacillati</taxon>
        <taxon>Actinomycetota</taxon>
        <taxon>Actinomycetes</taxon>
        <taxon>Micrococcales</taxon>
        <taxon>Promicromonosporaceae</taxon>
        <taxon>Promicromonospora</taxon>
    </lineage>
</organism>